<name>A0A1S3WZU0_TOBAC</name>
<dbReference type="InterPro" id="IPR050502">
    <property type="entry name" value="Euk_RNA-bind_prot"/>
</dbReference>
<evidence type="ECO:0000256" key="2">
    <source>
        <dbReference type="ARBA" id="ARBA00004496"/>
    </source>
</evidence>
<dbReference type="InterPro" id="IPR035979">
    <property type="entry name" value="RBD_domain_sf"/>
</dbReference>
<evidence type="ECO:0000313" key="14">
    <source>
        <dbReference type="Proteomes" id="UP000790787"/>
    </source>
</evidence>
<dbReference type="CDD" id="cd12381">
    <property type="entry name" value="RRM4_I_PABPs"/>
    <property type="match status" value="1"/>
</dbReference>
<reference evidence="14" key="1">
    <citation type="journal article" date="2014" name="Nat. Commun.">
        <title>The tobacco genome sequence and its comparison with those of tomato and potato.</title>
        <authorList>
            <person name="Sierro N."/>
            <person name="Battey J.N."/>
            <person name="Ouadi S."/>
            <person name="Bakaher N."/>
            <person name="Bovet L."/>
            <person name="Willig A."/>
            <person name="Goepfert S."/>
            <person name="Peitsch M.C."/>
            <person name="Ivanov N.V."/>
        </authorList>
    </citation>
    <scope>NUCLEOTIDE SEQUENCE [LARGE SCALE GENOMIC DNA]</scope>
</reference>
<dbReference type="InterPro" id="IPR045305">
    <property type="entry name" value="RRM2_I_PABPs"/>
</dbReference>
<dbReference type="PaxDb" id="4097-A0A1S3WZU0"/>
<dbReference type="InterPro" id="IPR036053">
    <property type="entry name" value="PABP-dom"/>
</dbReference>
<dbReference type="FunFam" id="3.30.70.330:FF:000782">
    <property type="entry name" value="Polyadenylate-binding protein"/>
    <property type="match status" value="1"/>
</dbReference>
<dbReference type="GO" id="GO:0008266">
    <property type="term" value="F:poly(U) RNA binding"/>
    <property type="evidence" value="ECO:0000318"/>
    <property type="project" value="GO_Central"/>
</dbReference>
<evidence type="ECO:0000256" key="4">
    <source>
        <dbReference type="ARBA" id="ARBA00022490"/>
    </source>
</evidence>
<evidence type="ECO:0000256" key="3">
    <source>
        <dbReference type="ARBA" id="ARBA00008557"/>
    </source>
</evidence>
<dbReference type="GO" id="GO:0005829">
    <property type="term" value="C:cytosol"/>
    <property type="evidence" value="ECO:0000318"/>
    <property type="project" value="GO_Central"/>
</dbReference>
<dbReference type="Pfam" id="PF00076">
    <property type="entry name" value="RRM_1"/>
    <property type="match status" value="4"/>
</dbReference>
<evidence type="ECO:0000256" key="10">
    <source>
        <dbReference type="RuleBase" id="RU362004"/>
    </source>
</evidence>
<dbReference type="RefSeq" id="XP_016433154.1">
    <property type="nucleotide sequence ID" value="XM_016577668.2"/>
</dbReference>
<dbReference type="STRING" id="4097.A0A1S3WZU0"/>
<dbReference type="NCBIfam" id="TIGR01628">
    <property type="entry name" value="PABP-1234"/>
    <property type="match status" value="1"/>
</dbReference>
<dbReference type="SMART" id="SM00361">
    <property type="entry name" value="RRM_1"/>
    <property type="match status" value="4"/>
</dbReference>
<dbReference type="FunFam" id="3.30.70.330:FF:000499">
    <property type="entry name" value="Polyadenylate-binding protein"/>
    <property type="match status" value="1"/>
</dbReference>
<evidence type="ECO:0000256" key="9">
    <source>
        <dbReference type="PROSITE-ProRule" id="PRU00176"/>
    </source>
</evidence>
<dbReference type="GeneID" id="107759676"/>
<dbReference type="KEGG" id="nta:107759676"/>
<dbReference type="CDD" id="cd12379">
    <property type="entry name" value="RRM2_I_PABPs"/>
    <property type="match status" value="1"/>
</dbReference>
<evidence type="ECO:0000256" key="1">
    <source>
        <dbReference type="ARBA" id="ARBA00004123"/>
    </source>
</evidence>
<accession>A0A1S3WZU0</accession>
<proteinExistence type="inferred from homology"/>
<dbReference type="InterPro" id="IPR003954">
    <property type="entry name" value="RRM_euk-type"/>
</dbReference>
<feature type="domain" description="RRM" evidence="12">
    <location>
        <begin position="191"/>
        <end position="268"/>
    </location>
</feature>
<dbReference type="SMART" id="SM00360">
    <property type="entry name" value="RRM"/>
    <property type="match status" value="4"/>
</dbReference>
<dbReference type="InterPro" id="IPR000504">
    <property type="entry name" value="RRM_dom"/>
</dbReference>
<feature type="domain" description="RRM" evidence="12">
    <location>
        <begin position="100"/>
        <end position="170"/>
    </location>
</feature>
<dbReference type="SUPFAM" id="SSF63570">
    <property type="entry name" value="PABC (PABP) domain"/>
    <property type="match status" value="1"/>
</dbReference>
<dbReference type="SMR" id="A0A1S3WZU0"/>
<evidence type="ECO:0000259" key="13">
    <source>
        <dbReference type="PROSITE" id="PS51309"/>
    </source>
</evidence>
<dbReference type="AlphaFoldDB" id="A0A1S3WZU0"/>
<evidence type="ECO:0000313" key="15">
    <source>
        <dbReference type="RefSeq" id="XP_016433154.1"/>
    </source>
</evidence>
<comment type="function">
    <text evidence="8">Binds the poly(A) tail of mRNA. Appears to be an important mediator of the multiple roles of the poly(A) tail in mRNA biogenesis, stability and translation.</text>
</comment>
<reference evidence="15" key="2">
    <citation type="submission" date="2025-08" db="UniProtKB">
        <authorList>
            <consortium name="RefSeq"/>
        </authorList>
    </citation>
    <scope>IDENTIFICATION</scope>
    <source>
        <tissue evidence="15">Leaf</tissue>
    </source>
</reference>
<dbReference type="GO" id="GO:0008143">
    <property type="term" value="F:poly(A) binding"/>
    <property type="evidence" value="ECO:0000318"/>
    <property type="project" value="GO_Central"/>
</dbReference>
<dbReference type="Gene3D" id="1.10.1900.10">
    <property type="entry name" value="c-terminal domain of poly(a) binding protein"/>
    <property type="match status" value="1"/>
</dbReference>
<keyword evidence="14" id="KW-1185">Reference proteome</keyword>
<dbReference type="PROSITE" id="PS51309">
    <property type="entry name" value="PABC"/>
    <property type="match status" value="1"/>
</dbReference>
<keyword evidence="4 10" id="KW-0963">Cytoplasm</keyword>
<keyword evidence="6 9" id="KW-0694">RNA-binding</keyword>
<dbReference type="Gene3D" id="3.30.70.330">
    <property type="match status" value="4"/>
</dbReference>
<dbReference type="FunFam" id="3.30.70.330:FF:000500">
    <property type="entry name" value="Polyadenylate-binding protein"/>
    <property type="match status" value="1"/>
</dbReference>
<feature type="domain" description="PABC" evidence="13">
    <location>
        <begin position="533"/>
        <end position="610"/>
    </location>
</feature>
<sequence length="630" mass="69393">MAVPPTVPATPASLYVGDLHHDVTDGQLFDAFSEFKSLASVRICRDSSTGRSLCYGYVNFISPQDAIRAIEVKNNSTLNGKVIRVCWSRRDPDARRSGKGNVFVKNLSDTINNAKLQEMFQKFGNTLSCKVVFSEEGNSKGYGFVQFESEESANAAIEKLNGTMVGDKQMYAGKFVRKSDRILPSPDAKYTNLYFKNLDLDISEEHLREKFSGFGKIISLVIAKDESGASKGFGFVNFDDPDDARRAMEAMNGSPIGSKTLYVARAQKKAEREQLLKRLFEERRKEQIMKYQGSNVYVKNVDDDVSDNELRELFSQCGTITSAKVMQDEKGVSKGFGFVCFSTAEEAYKAVNTFHGFMLRRKPLYVAIAQRKEERQAQLQLLYAQRLAGLTGPPAMFPGGYPPFYYPAPGVVPQMPTRPGLMYQALGVRPGWRTNGFTNTTRPAFQPSPVPLIPNNSRQYRQNRGRMNGYMPASNVTSVQQSSQSVVLSNGNPQRAGQFKYVPNGRTRDMNKGSVASNAGSAAVGSVGSVAEGSQMLSTLLASAAPEQQKQILGERLYPLVNQHKPDLAAKITGMLLEMDNAELLLLLESPESLATKVEEAVEVLKLSKAKVSSQDSLHPSFLSAEVAVN</sequence>
<evidence type="ECO:0000259" key="12">
    <source>
        <dbReference type="PROSITE" id="PS50102"/>
    </source>
</evidence>
<dbReference type="PROSITE" id="PS50102">
    <property type="entry name" value="RRM"/>
    <property type="match status" value="4"/>
</dbReference>
<dbReference type="OMA" id="CKFGDIL"/>
<dbReference type="PANTHER" id="PTHR48025">
    <property type="entry name" value="OS02G0815200 PROTEIN"/>
    <property type="match status" value="1"/>
</dbReference>
<dbReference type="InterPro" id="IPR006515">
    <property type="entry name" value="PABP_1234"/>
</dbReference>
<feature type="domain" description="RRM" evidence="12">
    <location>
        <begin position="12"/>
        <end position="90"/>
    </location>
</feature>
<dbReference type="GO" id="GO:0003730">
    <property type="term" value="F:mRNA 3'-UTR binding"/>
    <property type="evidence" value="ECO:0000318"/>
    <property type="project" value="GO_Central"/>
</dbReference>
<dbReference type="FunFam" id="3.30.70.330:FF:000003">
    <property type="entry name" value="Polyadenylate-binding protein"/>
    <property type="match status" value="1"/>
</dbReference>
<protein>
    <recommendedName>
        <fullName evidence="10">Polyadenylate-binding protein</fullName>
        <shortName evidence="10">PABP</shortName>
    </recommendedName>
</protein>
<evidence type="ECO:0000256" key="6">
    <source>
        <dbReference type="ARBA" id="ARBA00022884"/>
    </source>
</evidence>
<dbReference type="OrthoDB" id="1225781at2759"/>
<dbReference type="RefSeq" id="XP_016433154.1">
    <property type="nucleotide sequence ID" value="XM_016577668.1"/>
</dbReference>
<gene>
    <name evidence="15" type="primary">LOC107759676</name>
</gene>
<evidence type="ECO:0000256" key="5">
    <source>
        <dbReference type="ARBA" id="ARBA00022737"/>
    </source>
</evidence>
<dbReference type="CDD" id="cd12380">
    <property type="entry name" value="RRM3_I_PABPs"/>
    <property type="match status" value="1"/>
</dbReference>
<keyword evidence="5" id="KW-0677">Repeat</keyword>
<dbReference type="InterPro" id="IPR002004">
    <property type="entry name" value="PABP_HYD_C"/>
</dbReference>
<organism evidence="14 15">
    <name type="scientific">Nicotiana tabacum</name>
    <name type="common">Common tobacco</name>
    <dbReference type="NCBI Taxonomy" id="4097"/>
    <lineage>
        <taxon>Eukaryota</taxon>
        <taxon>Viridiplantae</taxon>
        <taxon>Streptophyta</taxon>
        <taxon>Embryophyta</taxon>
        <taxon>Tracheophyta</taxon>
        <taxon>Spermatophyta</taxon>
        <taxon>Magnoliopsida</taxon>
        <taxon>eudicotyledons</taxon>
        <taxon>Gunneridae</taxon>
        <taxon>Pentapetalae</taxon>
        <taxon>asterids</taxon>
        <taxon>lamiids</taxon>
        <taxon>Solanales</taxon>
        <taxon>Solanaceae</taxon>
        <taxon>Nicotianoideae</taxon>
        <taxon>Nicotianeae</taxon>
        <taxon>Nicotiana</taxon>
    </lineage>
</organism>
<dbReference type="Pfam" id="PF00658">
    <property type="entry name" value="MLLE"/>
    <property type="match status" value="1"/>
</dbReference>
<evidence type="ECO:0000256" key="11">
    <source>
        <dbReference type="SAM" id="MobiDB-lite"/>
    </source>
</evidence>
<dbReference type="SUPFAM" id="SSF54928">
    <property type="entry name" value="RNA-binding domain, RBD"/>
    <property type="match status" value="2"/>
</dbReference>
<comment type="similarity">
    <text evidence="3 10">Belongs to the polyadenylate-binding protein type-1 family.</text>
</comment>
<evidence type="ECO:0000256" key="8">
    <source>
        <dbReference type="ARBA" id="ARBA00054110"/>
    </source>
</evidence>
<dbReference type="InterPro" id="IPR012677">
    <property type="entry name" value="Nucleotide-bd_a/b_plait_sf"/>
</dbReference>
<feature type="domain" description="RRM" evidence="12">
    <location>
        <begin position="294"/>
        <end position="371"/>
    </location>
</feature>
<dbReference type="GO" id="GO:1990904">
    <property type="term" value="C:ribonucleoprotein complex"/>
    <property type="evidence" value="ECO:0000318"/>
    <property type="project" value="GO_Central"/>
</dbReference>
<comment type="subcellular location">
    <subcellularLocation>
        <location evidence="2 10">Cytoplasm</location>
    </subcellularLocation>
    <subcellularLocation>
        <location evidence="1">Nucleus</location>
    </subcellularLocation>
</comment>
<keyword evidence="7" id="KW-0539">Nucleus</keyword>
<dbReference type="FunFam" id="1.10.1900.10:FF:000004">
    <property type="entry name" value="Polyadenylate-binding protein"/>
    <property type="match status" value="1"/>
</dbReference>
<dbReference type="Proteomes" id="UP000790787">
    <property type="component" value="Chromosome 5"/>
</dbReference>
<dbReference type="PANTHER" id="PTHR48025:SF1">
    <property type="entry name" value="RRM DOMAIN-CONTAINING PROTEIN"/>
    <property type="match status" value="1"/>
</dbReference>
<evidence type="ECO:0000256" key="7">
    <source>
        <dbReference type="ARBA" id="ARBA00023242"/>
    </source>
</evidence>
<dbReference type="SMART" id="SM00517">
    <property type="entry name" value="PolyA"/>
    <property type="match status" value="1"/>
</dbReference>
<feature type="region of interest" description="Disordered" evidence="11">
    <location>
        <begin position="487"/>
        <end position="507"/>
    </location>
</feature>
<dbReference type="GO" id="GO:0005634">
    <property type="term" value="C:nucleus"/>
    <property type="evidence" value="ECO:0000318"/>
    <property type="project" value="GO_Central"/>
</dbReference>